<dbReference type="UniPathway" id="UPA00053">
    <property type="reaction ID" value="UER00088"/>
</dbReference>
<dbReference type="PANTHER" id="PTHR21087">
    <property type="entry name" value="SHIKIMATE KINASE"/>
    <property type="match status" value="1"/>
</dbReference>
<evidence type="ECO:0000256" key="2">
    <source>
        <dbReference type="ARBA" id="ARBA00006997"/>
    </source>
</evidence>
<reference evidence="12 13" key="1">
    <citation type="submission" date="2013-06" db="EMBL/GenBank/DDBJ databases">
        <title>Rumen cellulosomics: divergent fiber-degrading strategies revealed by comparative genome-wide analysis of six Ruminococcal strains.</title>
        <authorList>
            <person name="Dassa B."/>
            <person name="Borovok I."/>
            <person name="Lamed R."/>
            <person name="Flint H."/>
            <person name="Yeoman C.J."/>
            <person name="White B."/>
            <person name="Bayer E.A."/>
        </authorList>
    </citation>
    <scope>NUCLEOTIDE SEQUENCE [LARGE SCALE GENOMIC DNA]</scope>
    <source>
        <strain evidence="12 13">SY3</strain>
    </source>
</reference>
<evidence type="ECO:0000256" key="8">
    <source>
        <dbReference type="ARBA" id="ARBA00022840"/>
    </source>
</evidence>
<comment type="subcellular location">
    <subcellularLocation>
        <location evidence="11">Cytoplasm</location>
    </subcellularLocation>
</comment>
<dbReference type="HAMAP" id="MF_00109">
    <property type="entry name" value="Shikimate_kinase"/>
    <property type="match status" value="1"/>
</dbReference>
<dbReference type="RefSeq" id="WP_024857992.1">
    <property type="nucleotide sequence ID" value="NZ_JEOB01000002.1"/>
</dbReference>
<accession>A0A011UF62</accession>
<dbReference type="InterPro" id="IPR000623">
    <property type="entry name" value="Shikimate_kinase/TSH1"/>
</dbReference>
<dbReference type="GO" id="GO:0008652">
    <property type="term" value="P:amino acid biosynthetic process"/>
    <property type="evidence" value="ECO:0007669"/>
    <property type="project" value="UniProtKB-KW"/>
</dbReference>
<evidence type="ECO:0000256" key="3">
    <source>
        <dbReference type="ARBA" id="ARBA00012154"/>
    </source>
</evidence>
<evidence type="ECO:0000256" key="5">
    <source>
        <dbReference type="ARBA" id="ARBA00022679"/>
    </source>
</evidence>
<evidence type="ECO:0000313" key="13">
    <source>
        <dbReference type="Proteomes" id="UP000021369"/>
    </source>
</evidence>
<dbReference type="InterPro" id="IPR031322">
    <property type="entry name" value="Shikimate/glucono_kinase"/>
</dbReference>
<comment type="catalytic activity">
    <reaction evidence="10 11">
        <text>shikimate + ATP = 3-phosphoshikimate + ADP + H(+)</text>
        <dbReference type="Rhea" id="RHEA:13121"/>
        <dbReference type="ChEBI" id="CHEBI:15378"/>
        <dbReference type="ChEBI" id="CHEBI:30616"/>
        <dbReference type="ChEBI" id="CHEBI:36208"/>
        <dbReference type="ChEBI" id="CHEBI:145989"/>
        <dbReference type="ChEBI" id="CHEBI:456216"/>
        <dbReference type="EC" id="2.7.1.71"/>
    </reaction>
</comment>
<gene>
    <name evidence="11" type="primary">aroK</name>
    <name evidence="12" type="ORF">RASY3_04840</name>
</gene>
<evidence type="ECO:0000256" key="11">
    <source>
        <dbReference type="HAMAP-Rule" id="MF_00109"/>
    </source>
</evidence>
<evidence type="ECO:0000256" key="6">
    <source>
        <dbReference type="ARBA" id="ARBA00022741"/>
    </source>
</evidence>
<comment type="cofactor">
    <cofactor evidence="11">
        <name>Mg(2+)</name>
        <dbReference type="ChEBI" id="CHEBI:18420"/>
    </cofactor>
    <text evidence="11">Binds 1 Mg(2+) ion per subunit.</text>
</comment>
<feature type="binding site" evidence="11">
    <location>
        <position position="134"/>
    </location>
    <ligand>
        <name>substrate</name>
    </ligand>
</feature>
<evidence type="ECO:0000256" key="4">
    <source>
        <dbReference type="ARBA" id="ARBA00022605"/>
    </source>
</evidence>
<evidence type="ECO:0000256" key="1">
    <source>
        <dbReference type="ARBA" id="ARBA00004842"/>
    </source>
</evidence>
<feature type="binding site" evidence="11">
    <location>
        <position position="57"/>
    </location>
    <ligand>
        <name>substrate</name>
    </ligand>
</feature>
<dbReference type="PROSITE" id="PS01128">
    <property type="entry name" value="SHIKIMATE_KINASE"/>
    <property type="match status" value="1"/>
</dbReference>
<comment type="similarity">
    <text evidence="2 11">Belongs to the shikimate kinase family.</text>
</comment>
<dbReference type="EC" id="2.7.1.71" evidence="3 11"/>
<dbReference type="CDD" id="cd00464">
    <property type="entry name" value="SK"/>
    <property type="match status" value="1"/>
</dbReference>
<sequence length="179" mass="19940">MKPIFLCGFMGCGKSTVGKILAKRLKCRCIDLDDYIEEQEGMTIPEIFEQKGEPYFREKETEALAAFGDIGGVVATGGGALLSDKNGETAKKSGMAVFIDTDFNVCYDRIKDDPHRPIAASSTREQLKARYDDRKPKYQAHSHFTVSGGYPPLVIAVKIERMYNKFINGTMPIREEDDG</sequence>
<dbReference type="GO" id="GO:0004765">
    <property type="term" value="F:shikimate kinase activity"/>
    <property type="evidence" value="ECO:0007669"/>
    <property type="project" value="UniProtKB-UniRule"/>
</dbReference>
<evidence type="ECO:0000256" key="10">
    <source>
        <dbReference type="ARBA" id="ARBA00048567"/>
    </source>
</evidence>
<keyword evidence="5 11" id="KW-0808">Transferase</keyword>
<comment type="caution">
    <text evidence="12">The sequence shown here is derived from an EMBL/GenBank/DDBJ whole genome shotgun (WGS) entry which is preliminary data.</text>
</comment>
<evidence type="ECO:0000313" key="12">
    <source>
        <dbReference type="EMBL" id="EXM39279.1"/>
    </source>
</evidence>
<dbReference type="Proteomes" id="UP000021369">
    <property type="component" value="Unassembled WGS sequence"/>
</dbReference>
<evidence type="ECO:0000256" key="9">
    <source>
        <dbReference type="ARBA" id="ARBA00023141"/>
    </source>
</evidence>
<proteinExistence type="inferred from homology"/>
<feature type="binding site" evidence="11">
    <location>
        <position position="15"/>
    </location>
    <ligand>
        <name>Mg(2+)</name>
        <dbReference type="ChEBI" id="CHEBI:18420"/>
    </ligand>
</feature>
<dbReference type="InterPro" id="IPR027417">
    <property type="entry name" value="P-loop_NTPase"/>
</dbReference>
<comment type="function">
    <text evidence="11">Catalyzes the specific phosphorylation of the 3-hydroxyl group of shikimic acid using ATP as a cosubstrate.</text>
</comment>
<protein>
    <recommendedName>
        <fullName evidence="3 11">Shikimate kinase</fullName>
        <shortName evidence="11">SK</shortName>
        <ecNumber evidence="3 11">2.7.1.71</ecNumber>
    </recommendedName>
</protein>
<comment type="pathway">
    <text evidence="1 11">Metabolic intermediate biosynthesis; chorismate biosynthesis; chorismate from D-erythrose 4-phosphate and phosphoenolpyruvate: step 5/7.</text>
</comment>
<name>A0A011UF62_RUMAL</name>
<dbReference type="GO" id="GO:0000287">
    <property type="term" value="F:magnesium ion binding"/>
    <property type="evidence" value="ECO:0007669"/>
    <property type="project" value="UniProtKB-UniRule"/>
</dbReference>
<feature type="binding site" evidence="11">
    <location>
        <position position="116"/>
    </location>
    <ligand>
        <name>ATP</name>
        <dbReference type="ChEBI" id="CHEBI:30616"/>
    </ligand>
</feature>
<dbReference type="EMBL" id="JEOB01000002">
    <property type="protein sequence ID" value="EXM39279.1"/>
    <property type="molecule type" value="Genomic_DNA"/>
</dbReference>
<keyword evidence="11" id="KW-0460">Magnesium</keyword>
<dbReference type="AlphaFoldDB" id="A0A011UF62"/>
<dbReference type="InterPro" id="IPR023000">
    <property type="entry name" value="Shikimate_kinase_CS"/>
</dbReference>
<keyword evidence="11" id="KW-0963">Cytoplasm</keyword>
<dbReference type="PATRIC" id="fig|1341156.4.peg.1388"/>
<dbReference type="OrthoDB" id="9800332at2"/>
<comment type="caution">
    <text evidence="11">Lacks conserved residue(s) required for the propagation of feature annotation.</text>
</comment>
<dbReference type="Gene3D" id="3.40.50.300">
    <property type="entry name" value="P-loop containing nucleotide triphosphate hydrolases"/>
    <property type="match status" value="1"/>
</dbReference>
<evidence type="ECO:0000256" key="7">
    <source>
        <dbReference type="ARBA" id="ARBA00022777"/>
    </source>
</evidence>
<keyword evidence="7 11" id="KW-0418">Kinase</keyword>
<dbReference type="PRINTS" id="PR01100">
    <property type="entry name" value="SHIKIMTKNASE"/>
</dbReference>
<feature type="binding site" evidence="11">
    <location>
        <begin position="11"/>
        <end position="16"/>
    </location>
    <ligand>
        <name>ATP</name>
        <dbReference type="ChEBI" id="CHEBI:30616"/>
    </ligand>
</feature>
<dbReference type="GO" id="GO:0005524">
    <property type="term" value="F:ATP binding"/>
    <property type="evidence" value="ECO:0007669"/>
    <property type="project" value="UniProtKB-UniRule"/>
</dbReference>
<keyword evidence="6 11" id="KW-0547">Nucleotide-binding</keyword>
<feature type="binding site" evidence="11">
    <location>
        <position position="33"/>
    </location>
    <ligand>
        <name>substrate</name>
    </ligand>
</feature>
<keyword evidence="4 11" id="KW-0028">Amino-acid biosynthesis</keyword>
<dbReference type="GO" id="GO:0009423">
    <property type="term" value="P:chorismate biosynthetic process"/>
    <property type="evidence" value="ECO:0007669"/>
    <property type="project" value="UniProtKB-UniRule"/>
</dbReference>
<dbReference type="GO" id="GO:0009073">
    <property type="term" value="P:aromatic amino acid family biosynthetic process"/>
    <property type="evidence" value="ECO:0007669"/>
    <property type="project" value="UniProtKB-KW"/>
</dbReference>
<dbReference type="PANTHER" id="PTHR21087:SF16">
    <property type="entry name" value="SHIKIMATE KINASE 1, CHLOROPLASTIC"/>
    <property type="match status" value="1"/>
</dbReference>
<keyword evidence="13" id="KW-1185">Reference proteome</keyword>
<feature type="binding site" evidence="11">
    <location>
        <position position="78"/>
    </location>
    <ligand>
        <name>substrate</name>
    </ligand>
</feature>
<organism evidence="12 13">
    <name type="scientific">Ruminococcus albus SY3</name>
    <dbReference type="NCBI Taxonomy" id="1341156"/>
    <lineage>
        <taxon>Bacteria</taxon>
        <taxon>Bacillati</taxon>
        <taxon>Bacillota</taxon>
        <taxon>Clostridia</taxon>
        <taxon>Eubacteriales</taxon>
        <taxon>Oscillospiraceae</taxon>
        <taxon>Ruminococcus</taxon>
    </lineage>
</organism>
<keyword evidence="8 11" id="KW-0067">ATP-binding</keyword>
<comment type="subunit">
    <text evidence="11">Monomer.</text>
</comment>
<dbReference type="GO" id="GO:0005829">
    <property type="term" value="C:cytosol"/>
    <property type="evidence" value="ECO:0007669"/>
    <property type="project" value="TreeGrafter"/>
</dbReference>
<keyword evidence="9 11" id="KW-0057">Aromatic amino acid biosynthesis</keyword>
<dbReference type="Pfam" id="PF01202">
    <property type="entry name" value="SKI"/>
    <property type="match status" value="1"/>
</dbReference>
<keyword evidence="11" id="KW-0479">Metal-binding</keyword>
<dbReference type="SUPFAM" id="SSF52540">
    <property type="entry name" value="P-loop containing nucleoside triphosphate hydrolases"/>
    <property type="match status" value="1"/>
</dbReference>